<dbReference type="InterPro" id="IPR051782">
    <property type="entry name" value="ABC_Transporter_VariousFunc"/>
</dbReference>
<keyword evidence="1" id="KW-0813">Transport</keyword>
<sequence>MRLDDVAFRYSRKGPWILQAVSLSLPPGRITEVTGRNGAGKSTLLRLVAGLRPPRRGAVIDRPQRVGYAPERFPTDQPFTVRSYLSHMAAVRGVTLSVIDEWAERLRFGHLLGVRLPELSKGSAHKVGLTQAFLAGPGLLVLDEPFAGLDTETRDTLPALLAELASEGAIVVLSDHQRCLDGLPAIHRVHVADNTVRPHTPDDTDLDQASQTSPVAQPAPSHPRTASPPPPLSPDDSSSTTAPNDQEPPSQAHTSRETANNHANTTHASSPPHNAPAASPTEKPSTVTTAGGAAQVGSPPHGEPASSPGDDANTTTARDTTHASSPPHNAPAASPTEKPSAITTAGSAAQAGFPPNGEPAPSPTNKPNTTTAGDTNHRAGDTTHVASPPQNTPAASPAEKPSTVTAAGGGQVGSPPHGGAAVRATPVVGRVVGTGGERAEGAGRDVAGHDQAASGVAWAVLEVVVRADEVDAVEARLRADGHQVRRRAGQ</sequence>
<dbReference type="InterPro" id="IPR003593">
    <property type="entry name" value="AAA+_ATPase"/>
</dbReference>
<feature type="compositionally biased region" description="Low complexity" evidence="4">
    <location>
        <begin position="413"/>
        <end position="424"/>
    </location>
</feature>
<evidence type="ECO:0000313" key="7">
    <source>
        <dbReference type="Proteomes" id="UP001500683"/>
    </source>
</evidence>
<organism evidence="6 7">
    <name type="scientific">Actinomadura miaoliensis</name>
    <dbReference type="NCBI Taxonomy" id="430685"/>
    <lineage>
        <taxon>Bacteria</taxon>
        <taxon>Bacillati</taxon>
        <taxon>Actinomycetota</taxon>
        <taxon>Actinomycetes</taxon>
        <taxon>Streptosporangiales</taxon>
        <taxon>Thermomonosporaceae</taxon>
        <taxon>Actinomadura</taxon>
    </lineage>
</organism>
<name>A0ABP7VUW3_9ACTN</name>
<evidence type="ECO:0000259" key="5">
    <source>
        <dbReference type="PROSITE" id="PS50893"/>
    </source>
</evidence>
<evidence type="ECO:0000313" key="6">
    <source>
        <dbReference type="EMBL" id="GAA4074911.1"/>
    </source>
</evidence>
<dbReference type="RefSeq" id="WP_344948124.1">
    <property type="nucleotide sequence ID" value="NZ_BAAAZG010000020.1"/>
</dbReference>
<dbReference type="InterPro" id="IPR027417">
    <property type="entry name" value="P-loop_NTPase"/>
</dbReference>
<feature type="compositionally biased region" description="Polar residues" evidence="4">
    <location>
        <begin position="365"/>
        <end position="374"/>
    </location>
</feature>
<proteinExistence type="predicted"/>
<dbReference type="Pfam" id="PF00005">
    <property type="entry name" value="ABC_tran"/>
    <property type="match status" value="1"/>
</dbReference>
<dbReference type="SUPFAM" id="SSF52540">
    <property type="entry name" value="P-loop containing nucleoside triphosphate hydrolases"/>
    <property type="match status" value="1"/>
</dbReference>
<feature type="compositionally biased region" description="Polar residues" evidence="4">
    <location>
        <begin position="384"/>
        <end position="394"/>
    </location>
</feature>
<feature type="region of interest" description="Disordered" evidence="4">
    <location>
        <begin position="195"/>
        <end position="424"/>
    </location>
</feature>
<dbReference type="PANTHER" id="PTHR42939:SF1">
    <property type="entry name" value="ABC TRANSPORTER ATP-BINDING PROTEIN ALBC-RELATED"/>
    <property type="match status" value="1"/>
</dbReference>
<protein>
    <recommendedName>
        <fullName evidence="5">ABC transporter domain-containing protein</fullName>
    </recommendedName>
</protein>
<comment type="caution">
    <text evidence="6">The sequence shown here is derived from an EMBL/GenBank/DDBJ whole genome shotgun (WGS) entry which is preliminary data.</text>
</comment>
<evidence type="ECO:0000256" key="2">
    <source>
        <dbReference type="ARBA" id="ARBA00022741"/>
    </source>
</evidence>
<feature type="domain" description="ABC transporter" evidence="5">
    <location>
        <begin position="1"/>
        <end position="219"/>
    </location>
</feature>
<feature type="compositionally biased region" description="Low complexity" evidence="4">
    <location>
        <begin position="310"/>
        <end position="335"/>
    </location>
</feature>
<accession>A0ABP7VUW3</accession>
<keyword evidence="3" id="KW-0067">ATP-binding</keyword>
<evidence type="ECO:0000256" key="3">
    <source>
        <dbReference type="ARBA" id="ARBA00022840"/>
    </source>
</evidence>
<keyword evidence="2" id="KW-0547">Nucleotide-binding</keyword>
<dbReference type="PROSITE" id="PS50893">
    <property type="entry name" value="ABC_TRANSPORTER_2"/>
    <property type="match status" value="1"/>
</dbReference>
<feature type="compositionally biased region" description="Polar residues" evidence="4">
    <location>
        <begin position="247"/>
        <end position="266"/>
    </location>
</feature>
<reference evidence="7" key="1">
    <citation type="journal article" date="2019" name="Int. J. Syst. Evol. Microbiol.">
        <title>The Global Catalogue of Microorganisms (GCM) 10K type strain sequencing project: providing services to taxonomists for standard genome sequencing and annotation.</title>
        <authorList>
            <consortium name="The Broad Institute Genomics Platform"/>
            <consortium name="The Broad Institute Genome Sequencing Center for Infectious Disease"/>
            <person name="Wu L."/>
            <person name="Ma J."/>
        </authorList>
    </citation>
    <scope>NUCLEOTIDE SEQUENCE [LARGE SCALE GENOMIC DNA]</scope>
    <source>
        <strain evidence="7">JCM 16702</strain>
    </source>
</reference>
<dbReference type="SMART" id="SM00382">
    <property type="entry name" value="AAA"/>
    <property type="match status" value="1"/>
</dbReference>
<evidence type="ECO:0000256" key="4">
    <source>
        <dbReference type="SAM" id="MobiDB-lite"/>
    </source>
</evidence>
<dbReference type="Proteomes" id="UP001500683">
    <property type="component" value="Unassembled WGS sequence"/>
</dbReference>
<feature type="compositionally biased region" description="Low complexity" evidence="4">
    <location>
        <begin position="234"/>
        <end position="245"/>
    </location>
</feature>
<dbReference type="EMBL" id="BAAAZG010000020">
    <property type="protein sequence ID" value="GAA4074911.1"/>
    <property type="molecule type" value="Genomic_DNA"/>
</dbReference>
<dbReference type="Gene3D" id="3.40.50.300">
    <property type="entry name" value="P-loop containing nucleotide triphosphate hydrolases"/>
    <property type="match status" value="1"/>
</dbReference>
<keyword evidence="7" id="KW-1185">Reference proteome</keyword>
<dbReference type="PANTHER" id="PTHR42939">
    <property type="entry name" value="ABC TRANSPORTER ATP-BINDING PROTEIN ALBC-RELATED"/>
    <property type="match status" value="1"/>
</dbReference>
<evidence type="ECO:0000256" key="1">
    <source>
        <dbReference type="ARBA" id="ARBA00022448"/>
    </source>
</evidence>
<feature type="compositionally biased region" description="Low complexity" evidence="4">
    <location>
        <begin position="267"/>
        <end position="280"/>
    </location>
</feature>
<dbReference type="InterPro" id="IPR003439">
    <property type="entry name" value="ABC_transporter-like_ATP-bd"/>
</dbReference>
<gene>
    <name evidence="6" type="ORF">GCM10022214_34870</name>
</gene>